<dbReference type="RefSeq" id="WP_144871308.1">
    <property type="nucleotide sequence ID" value="NZ_LR213932.1"/>
</dbReference>
<reference evidence="3 4" key="1">
    <citation type="submission" date="2019-01" db="EMBL/GenBank/DDBJ databases">
        <authorList>
            <person name="Brito A."/>
        </authorList>
    </citation>
    <scope>NUCLEOTIDE SEQUENCE [LARGE SCALE GENOMIC DNA]</scope>
    <source>
        <strain evidence="3">1</strain>
    </source>
</reference>
<evidence type="ECO:0000313" key="4">
    <source>
        <dbReference type="Proteomes" id="UP000320055"/>
    </source>
</evidence>
<keyword evidence="4" id="KW-1185">Reference proteome</keyword>
<feature type="compositionally biased region" description="Polar residues" evidence="2">
    <location>
        <begin position="121"/>
        <end position="132"/>
    </location>
</feature>
<evidence type="ECO:0000256" key="2">
    <source>
        <dbReference type="SAM" id="MobiDB-lite"/>
    </source>
</evidence>
<keyword evidence="1" id="KW-0175">Coiled coil</keyword>
<dbReference type="EMBL" id="CAACVJ010000093">
    <property type="protein sequence ID" value="VEP13096.1"/>
    <property type="molecule type" value="Genomic_DNA"/>
</dbReference>
<evidence type="ECO:0000313" key="3">
    <source>
        <dbReference type="EMBL" id="VEP13096.1"/>
    </source>
</evidence>
<organism evidence="3 4">
    <name type="scientific">Hyella patelloides LEGE 07179</name>
    <dbReference type="NCBI Taxonomy" id="945734"/>
    <lineage>
        <taxon>Bacteria</taxon>
        <taxon>Bacillati</taxon>
        <taxon>Cyanobacteriota</taxon>
        <taxon>Cyanophyceae</taxon>
        <taxon>Pleurocapsales</taxon>
        <taxon>Hyellaceae</taxon>
        <taxon>Hyella</taxon>
    </lineage>
</organism>
<accession>A0A563VNS3</accession>
<gene>
    <name evidence="3" type="ORF">H1P_1820008</name>
</gene>
<dbReference type="OrthoDB" id="421643at2"/>
<name>A0A563VNS3_9CYAN</name>
<evidence type="ECO:0000256" key="1">
    <source>
        <dbReference type="SAM" id="Coils"/>
    </source>
</evidence>
<feature type="coiled-coil region" evidence="1">
    <location>
        <begin position="5"/>
        <end position="32"/>
    </location>
</feature>
<feature type="region of interest" description="Disordered" evidence="2">
    <location>
        <begin position="114"/>
        <end position="141"/>
    </location>
</feature>
<dbReference type="AlphaFoldDB" id="A0A563VNS3"/>
<protein>
    <submittedName>
        <fullName evidence="3">Uncharacterized protein</fullName>
    </submittedName>
</protein>
<proteinExistence type="predicted"/>
<dbReference type="Proteomes" id="UP000320055">
    <property type="component" value="Unassembled WGS sequence"/>
</dbReference>
<sequence length="348" mass="39480">MARSIGQIQRELDKIKETVAEAAQELETLYDKYISCLNESAQKQLVLAGYQLCTQIYPEAFVAIPLSQRQKLQQTLRQLGKQMQPLLTQKPTAEDLSQEQADLNLIAEMLKNLPLGRSDNSDQGSTKPSNSEQNRDESALDKNLESVTAIMMDEEEEDDDDDELIVEEIQEFSFEKLQSLADREPDTNKIKEIDLSNPHHLMLWQKKIENTIRKTLDDTSRKANKYLQEFSIIPGRLPSKVIDVALQAGDSHSGNGKLRKVPNILNLVIETDKGQKAKKPSSAATQISLLRLRLSEIEFADAQLSSQRNQIRTVLKKVQQLGNIYQGKQHEYAIAEADAAWRSSWYED</sequence>